<dbReference type="PANTHER" id="PTHR47691">
    <property type="entry name" value="REGULATOR-RELATED"/>
    <property type="match status" value="1"/>
</dbReference>
<dbReference type="InterPro" id="IPR016032">
    <property type="entry name" value="Sig_transdc_resp-reg_C-effctor"/>
</dbReference>
<evidence type="ECO:0000313" key="6">
    <source>
        <dbReference type="EMBL" id="RJL32716.1"/>
    </source>
</evidence>
<dbReference type="InterPro" id="IPR027417">
    <property type="entry name" value="P-loop_NTPase"/>
</dbReference>
<dbReference type="PRINTS" id="PR00364">
    <property type="entry name" value="DISEASERSIST"/>
</dbReference>
<evidence type="ECO:0000259" key="5">
    <source>
        <dbReference type="PROSITE" id="PS51755"/>
    </source>
</evidence>
<feature type="DNA-binding region" description="OmpR/PhoB-type" evidence="3">
    <location>
        <begin position="1"/>
        <end position="96"/>
    </location>
</feature>
<keyword evidence="7" id="KW-1185">Reference proteome</keyword>
<dbReference type="Gene3D" id="1.25.40.10">
    <property type="entry name" value="Tetratricopeptide repeat domain"/>
    <property type="match status" value="3"/>
</dbReference>
<protein>
    <submittedName>
        <fullName evidence="6">AfsR/SARP family transcriptional regulator</fullName>
    </submittedName>
</protein>
<dbReference type="OrthoDB" id="3194665at2"/>
<dbReference type="AlphaFoldDB" id="A0A3A4AYY5"/>
<dbReference type="CDD" id="cd15831">
    <property type="entry name" value="BTAD"/>
    <property type="match status" value="1"/>
</dbReference>
<dbReference type="RefSeq" id="WP_119926965.1">
    <property type="nucleotide sequence ID" value="NZ_QZEY01000004.1"/>
</dbReference>
<name>A0A3A4AYY5_9ACTN</name>
<organism evidence="6 7">
    <name type="scientific">Bailinhaonella thermotolerans</name>
    <dbReference type="NCBI Taxonomy" id="1070861"/>
    <lineage>
        <taxon>Bacteria</taxon>
        <taxon>Bacillati</taxon>
        <taxon>Actinomycetota</taxon>
        <taxon>Actinomycetes</taxon>
        <taxon>Streptosporangiales</taxon>
        <taxon>Streptosporangiaceae</taxon>
        <taxon>Bailinhaonella</taxon>
    </lineage>
</organism>
<dbReference type="SMART" id="SM01043">
    <property type="entry name" value="BTAD"/>
    <property type="match status" value="1"/>
</dbReference>
<sequence>MRFGVLGPLAVWTEEGEDVRVPEVKVRAVLAMLLANAGSVVPADRLIEDLWDGDPPARALGTLRGKISQLRRVLEEAEPGGRELVVHRAPGYALVGAGTDVARFEELLDLARRAPGARERAAVLAEALGLWRGPAFAEFADEGFARAVTTRLEERRLTALEDLAEARLELGEHALVASELAGPVAEHPLRERLRAAHLRALRGSGRRGEALSAYAEVRERLREELGVDPGPELTAVHRDLLAEEPAPPARTNLPVPLTRLIGREEAVAEVRALLGAHRLVTLTGPGGVGKTRLARETAAGLREPYPDGVWLVELGAVEWPCEDSVSDMVTSTLGLRGETGATLADMLRPRRTLLVLDNCEHLVEPVARLAGSLLQAAPGLTILATSQEPLNVPGEVSWAVPPLELPPEGAGLAESRRASAVRLFTERAAAVSRGFALGPDNAEAIAAICRRLDGLPLALELAATRMRALTPRQLAARLDDRFALLAGGTRGAPARQQTLRAMIDWSWELCSEEERVVLRRLAVHADGCTLEAAEAVCAGGGVAPGQVLDLLARLVDRSLVLRSDGGDGAEGPRYRLLESVAAYCDERLAEAGELDRVRLRHLDYYADLASRARLRGPEQRRWLRLLDAESANARAAVEGAAGLRAAGPALRLVNGLAWYWMLRGRLDEGCRLLDLALGIPGDAPAADRAEAAAWRAGLGLLAGEGHGDPVARAREALAMFDGVEDPARRAHAEWFLAFAQYGLDDLAAVEALAARALATFRALGDAWGEAAALTTVMIHAMMRSDFASAERDGERAAALFADLGDRWGRLRALEPLAMLAQVRGDYPRARALHAEGLSIAEDLGLWLEVSRELTGLGRIAMLTGDYAEAEELHERGRRVAVEQSHLPTQEFAELGLAMLARRQGRLDEAERYLRRWLDWLRRIKGSPGMALFLAELGFVAQLRGDSARALTLHLEGYTAARRTGDPRAIALALEGLAGATALLGDDARAAALLGAAAAARASVLAPLPSGERGDVDRITAGLLTRMTEEEFAAAHRRGGRTPHEDLVPAGLATAPADLADLGDLGDLAASPGDLGTSPGGLGASPAGRLVSR</sequence>
<dbReference type="InterPro" id="IPR011990">
    <property type="entry name" value="TPR-like_helical_dom_sf"/>
</dbReference>
<reference evidence="6 7" key="1">
    <citation type="submission" date="2018-09" db="EMBL/GenBank/DDBJ databases">
        <title>YIM 75507 draft genome.</title>
        <authorList>
            <person name="Tang S."/>
            <person name="Feng Y."/>
        </authorList>
    </citation>
    <scope>NUCLEOTIDE SEQUENCE [LARGE SCALE GENOMIC DNA]</scope>
    <source>
        <strain evidence="6 7">YIM 75507</strain>
    </source>
</reference>
<dbReference type="SMART" id="SM00862">
    <property type="entry name" value="Trans_reg_C"/>
    <property type="match status" value="1"/>
</dbReference>
<accession>A0A3A4AYY5</accession>
<proteinExistence type="inferred from homology"/>
<dbReference type="SUPFAM" id="SSF52540">
    <property type="entry name" value="P-loop containing nucleoside triphosphate hydrolases"/>
    <property type="match status" value="1"/>
</dbReference>
<dbReference type="Proteomes" id="UP000265768">
    <property type="component" value="Unassembled WGS sequence"/>
</dbReference>
<dbReference type="Pfam" id="PF00486">
    <property type="entry name" value="Trans_reg_C"/>
    <property type="match status" value="1"/>
</dbReference>
<dbReference type="InterPro" id="IPR005158">
    <property type="entry name" value="BTAD"/>
</dbReference>
<dbReference type="PROSITE" id="PS51755">
    <property type="entry name" value="OMPR_PHOB"/>
    <property type="match status" value="1"/>
</dbReference>
<dbReference type="GO" id="GO:0000160">
    <property type="term" value="P:phosphorelay signal transduction system"/>
    <property type="evidence" value="ECO:0007669"/>
    <property type="project" value="InterPro"/>
</dbReference>
<comment type="caution">
    <text evidence="6">The sequence shown here is derived from an EMBL/GenBank/DDBJ whole genome shotgun (WGS) entry which is preliminary data.</text>
</comment>
<dbReference type="PANTHER" id="PTHR47691:SF3">
    <property type="entry name" value="HTH-TYPE TRANSCRIPTIONAL REGULATOR RV0890C-RELATED"/>
    <property type="match status" value="1"/>
</dbReference>
<dbReference type="Pfam" id="PF03704">
    <property type="entry name" value="BTAD"/>
    <property type="match status" value="1"/>
</dbReference>
<comment type="similarity">
    <text evidence="1">Belongs to the AfsR/DnrI/RedD regulatory family.</text>
</comment>
<dbReference type="Gene3D" id="3.40.50.300">
    <property type="entry name" value="P-loop containing nucleotide triphosphate hydrolases"/>
    <property type="match status" value="1"/>
</dbReference>
<dbReference type="Pfam" id="PF25872">
    <property type="entry name" value="HTH_77"/>
    <property type="match status" value="1"/>
</dbReference>
<evidence type="ECO:0000256" key="3">
    <source>
        <dbReference type="PROSITE-ProRule" id="PRU01091"/>
    </source>
</evidence>
<dbReference type="InterPro" id="IPR058852">
    <property type="entry name" value="HTH_77"/>
</dbReference>
<dbReference type="SUPFAM" id="SSF48452">
    <property type="entry name" value="TPR-like"/>
    <property type="match status" value="3"/>
</dbReference>
<dbReference type="Gene3D" id="1.10.10.10">
    <property type="entry name" value="Winged helix-like DNA-binding domain superfamily/Winged helix DNA-binding domain"/>
    <property type="match status" value="1"/>
</dbReference>
<dbReference type="SUPFAM" id="SSF46894">
    <property type="entry name" value="C-terminal effector domain of the bipartite response regulators"/>
    <property type="match status" value="1"/>
</dbReference>
<feature type="domain" description="OmpR/PhoB-type" evidence="5">
    <location>
        <begin position="1"/>
        <end position="96"/>
    </location>
</feature>
<dbReference type="EMBL" id="QZEY01000004">
    <property type="protein sequence ID" value="RJL32716.1"/>
    <property type="molecule type" value="Genomic_DNA"/>
</dbReference>
<feature type="region of interest" description="Disordered" evidence="4">
    <location>
        <begin position="1069"/>
        <end position="1092"/>
    </location>
</feature>
<evidence type="ECO:0000256" key="1">
    <source>
        <dbReference type="ARBA" id="ARBA00005820"/>
    </source>
</evidence>
<dbReference type="GO" id="GO:0003677">
    <property type="term" value="F:DNA binding"/>
    <property type="evidence" value="ECO:0007669"/>
    <property type="project" value="UniProtKB-UniRule"/>
</dbReference>
<keyword evidence="2 3" id="KW-0238">DNA-binding</keyword>
<dbReference type="InterPro" id="IPR001867">
    <property type="entry name" value="OmpR/PhoB-type_DNA-bd"/>
</dbReference>
<dbReference type="GO" id="GO:0006355">
    <property type="term" value="P:regulation of DNA-templated transcription"/>
    <property type="evidence" value="ECO:0007669"/>
    <property type="project" value="InterPro"/>
</dbReference>
<evidence type="ECO:0000313" key="7">
    <source>
        <dbReference type="Proteomes" id="UP000265768"/>
    </source>
</evidence>
<evidence type="ECO:0000256" key="2">
    <source>
        <dbReference type="ARBA" id="ARBA00023125"/>
    </source>
</evidence>
<dbReference type="InterPro" id="IPR036388">
    <property type="entry name" value="WH-like_DNA-bd_sf"/>
</dbReference>
<evidence type="ECO:0000256" key="4">
    <source>
        <dbReference type="SAM" id="MobiDB-lite"/>
    </source>
</evidence>
<gene>
    <name evidence="6" type="ORF">D5H75_14625</name>
</gene>